<dbReference type="GO" id="GO:0009245">
    <property type="term" value="P:lipid A biosynthetic process"/>
    <property type="evidence" value="ECO:0007669"/>
    <property type="project" value="TreeGrafter"/>
</dbReference>
<dbReference type="NCBIfam" id="TIGR00517">
    <property type="entry name" value="acyl_carrier"/>
    <property type="match status" value="1"/>
</dbReference>
<keyword evidence="5 7" id="KW-0443">Lipid metabolism</keyword>
<keyword evidence="12" id="KW-1185">Reference proteome</keyword>
<organism evidence="11 12">
    <name type="scientific">Bianquea renquensis</name>
    <dbReference type="NCBI Taxonomy" id="2763661"/>
    <lineage>
        <taxon>Bacteria</taxon>
        <taxon>Bacillati</taxon>
        <taxon>Bacillota</taxon>
        <taxon>Clostridia</taxon>
        <taxon>Eubacteriales</taxon>
        <taxon>Bianqueaceae</taxon>
        <taxon>Bianquea</taxon>
    </lineage>
</organism>
<dbReference type="HAMAP" id="MF_01217">
    <property type="entry name" value="Acyl_carrier"/>
    <property type="match status" value="1"/>
</dbReference>
<dbReference type="Pfam" id="PF00550">
    <property type="entry name" value="PP-binding"/>
    <property type="match status" value="1"/>
</dbReference>
<evidence type="ECO:0000256" key="2">
    <source>
        <dbReference type="ARBA" id="ARBA00022516"/>
    </source>
</evidence>
<gene>
    <name evidence="7 11" type="primary">acpP</name>
    <name evidence="11" type="ORF">H8730_05925</name>
</gene>
<dbReference type="NCBIfam" id="NF002150">
    <property type="entry name" value="PRK00982.1-4"/>
    <property type="match status" value="1"/>
</dbReference>
<comment type="caution">
    <text evidence="11">The sequence shown here is derived from an EMBL/GenBank/DDBJ whole genome shotgun (WGS) entry which is preliminary data.</text>
</comment>
<dbReference type="InterPro" id="IPR009081">
    <property type="entry name" value="PP-bd_ACP"/>
</dbReference>
<dbReference type="GO" id="GO:0000036">
    <property type="term" value="F:acyl carrier activity"/>
    <property type="evidence" value="ECO:0007669"/>
    <property type="project" value="UniProtKB-UniRule"/>
</dbReference>
<keyword evidence="7" id="KW-0963">Cytoplasm</keyword>
<accession>A0A926I138</accession>
<comment type="pathway">
    <text evidence="7 9">Lipid metabolism; fatty acid biosynthesis.</text>
</comment>
<dbReference type="EMBL" id="JACRSQ010000006">
    <property type="protein sequence ID" value="MBC8543078.1"/>
    <property type="molecule type" value="Genomic_DNA"/>
</dbReference>
<evidence type="ECO:0000313" key="11">
    <source>
        <dbReference type="EMBL" id="MBC8543078.1"/>
    </source>
</evidence>
<dbReference type="InterPro" id="IPR036736">
    <property type="entry name" value="ACP-like_sf"/>
</dbReference>
<dbReference type="Proteomes" id="UP000657006">
    <property type="component" value="Unassembled WGS sequence"/>
</dbReference>
<evidence type="ECO:0000256" key="8">
    <source>
        <dbReference type="NCBIfam" id="TIGR00517"/>
    </source>
</evidence>
<evidence type="ECO:0000259" key="10">
    <source>
        <dbReference type="PROSITE" id="PS50075"/>
    </source>
</evidence>
<comment type="similarity">
    <text evidence="7">Belongs to the acyl carrier protein (ACP) family.</text>
</comment>
<dbReference type="SUPFAM" id="SSF47336">
    <property type="entry name" value="ACP-like"/>
    <property type="match status" value="1"/>
</dbReference>
<evidence type="ECO:0000256" key="6">
    <source>
        <dbReference type="ARBA" id="ARBA00023160"/>
    </source>
</evidence>
<evidence type="ECO:0000256" key="1">
    <source>
        <dbReference type="ARBA" id="ARBA00022450"/>
    </source>
</evidence>
<comment type="function">
    <text evidence="7 9">Carrier of the growing fatty acid chain in fatty acid biosynthesis.</text>
</comment>
<dbReference type="PANTHER" id="PTHR20863">
    <property type="entry name" value="ACYL CARRIER PROTEIN"/>
    <property type="match status" value="1"/>
</dbReference>
<reference evidence="11" key="1">
    <citation type="submission" date="2020-08" db="EMBL/GenBank/DDBJ databases">
        <title>Genome public.</title>
        <authorList>
            <person name="Liu C."/>
            <person name="Sun Q."/>
        </authorList>
    </citation>
    <scope>NUCLEOTIDE SEQUENCE</scope>
    <source>
        <strain evidence="11">NSJ-32</strain>
    </source>
</reference>
<dbReference type="InterPro" id="IPR003231">
    <property type="entry name" value="ACP"/>
</dbReference>
<comment type="PTM">
    <text evidence="7">4'-phosphopantetheine is transferred from CoA to a specific serine of apo-ACP by AcpS. This modification is essential for activity because fatty acids are bound in thioester linkage to the sulfhydryl of the prosthetic group.</text>
</comment>
<dbReference type="GO" id="GO:0005829">
    <property type="term" value="C:cytosol"/>
    <property type="evidence" value="ECO:0007669"/>
    <property type="project" value="TreeGrafter"/>
</dbReference>
<keyword evidence="4 7" id="KW-0276">Fatty acid metabolism</keyword>
<dbReference type="GO" id="GO:0000035">
    <property type="term" value="F:acyl binding"/>
    <property type="evidence" value="ECO:0007669"/>
    <property type="project" value="TreeGrafter"/>
</dbReference>
<dbReference type="Gene3D" id="1.10.1200.10">
    <property type="entry name" value="ACP-like"/>
    <property type="match status" value="1"/>
</dbReference>
<feature type="domain" description="Carrier" evidence="10">
    <location>
        <begin position="1"/>
        <end position="76"/>
    </location>
</feature>
<feature type="modified residue" description="O-(pantetheine 4'-phosphoryl)serine" evidence="7">
    <location>
        <position position="36"/>
    </location>
</feature>
<evidence type="ECO:0000313" key="12">
    <source>
        <dbReference type="Proteomes" id="UP000657006"/>
    </source>
</evidence>
<dbReference type="NCBIfam" id="NF002148">
    <property type="entry name" value="PRK00982.1-2"/>
    <property type="match status" value="1"/>
</dbReference>
<evidence type="ECO:0000256" key="9">
    <source>
        <dbReference type="RuleBase" id="RU003545"/>
    </source>
</evidence>
<dbReference type="RefSeq" id="WP_177719746.1">
    <property type="nucleotide sequence ID" value="NZ_JACRSQ010000006.1"/>
</dbReference>
<evidence type="ECO:0000256" key="4">
    <source>
        <dbReference type="ARBA" id="ARBA00022832"/>
    </source>
</evidence>
<comment type="subcellular location">
    <subcellularLocation>
        <location evidence="7">Cytoplasm</location>
    </subcellularLocation>
</comment>
<dbReference type="PROSITE" id="PS50075">
    <property type="entry name" value="CARRIER"/>
    <property type="match status" value="1"/>
</dbReference>
<evidence type="ECO:0000256" key="7">
    <source>
        <dbReference type="HAMAP-Rule" id="MF_01217"/>
    </source>
</evidence>
<keyword evidence="1 7" id="KW-0596">Phosphopantetheine</keyword>
<dbReference type="AlphaFoldDB" id="A0A926I138"/>
<dbReference type="PANTHER" id="PTHR20863:SF76">
    <property type="entry name" value="CARRIER DOMAIN-CONTAINING PROTEIN"/>
    <property type="match status" value="1"/>
</dbReference>
<sequence length="76" mass="8495">MDEMERLKKIIAEELSVDEAEITEETSFADDLGADSIDLFQVLMAVEEEFGVELEGEVGEQIKTVGDALQFVKENQ</sequence>
<comment type="PTM">
    <text evidence="9">4'-phosphopantetheine is transferred from CoA to a specific serine of apo-ACP by acpS.</text>
</comment>
<keyword evidence="2 7" id="KW-0444">Lipid biosynthesis</keyword>
<protein>
    <recommendedName>
        <fullName evidence="7 8">Acyl carrier protein</fullName>
        <shortName evidence="7">ACP</shortName>
    </recommendedName>
</protein>
<evidence type="ECO:0000256" key="5">
    <source>
        <dbReference type="ARBA" id="ARBA00023098"/>
    </source>
</evidence>
<keyword evidence="3 7" id="KW-0597">Phosphoprotein</keyword>
<keyword evidence="6 7" id="KW-0275">Fatty acid biosynthesis</keyword>
<dbReference type="GO" id="GO:0016020">
    <property type="term" value="C:membrane"/>
    <property type="evidence" value="ECO:0007669"/>
    <property type="project" value="GOC"/>
</dbReference>
<evidence type="ECO:0000256" key="3">
    <source>
        <dbReference type="ARBA" id="ARBA00022553"/>
    </source>
</evidence>
<name>A0A926I138_9FIRM</name>
<proteinExistence type="inferred from homology"/>